<keyword evidence="1" id="KW-0732">Signal</keyword>
<reference evidence="2" key="1">
    <citation type="submission" date="2022-08" db="EMBL/GenBank/DDBJ databases">
        <title>Whole genome sequencing of non-tuberculosis mycobacteria type-strains.</title>
        <authorList>
            <person name="Igarashi Y."/>
            <person name="Osugi A."/>
            <person name="Mitarai S."/>
        </authorList>
    </citation>
    <scope>NUCLEOTIDE SEQUENCE</scope>
    <source>
        <strain evidence="2">DSM 45127</strain>
    </source>
</reference>
<dbReference type="Proteomes" id="UP001055336">
    <property type="component" value="Chromosome"/>
</dbReference>
<gene>
    <name evidence="2" type="ORF">MKK62_10290</name>
</gene>
<feature type="chain" id="PRO_5047350593" evidence="1">
    <location>
        <begin position="28"/>
        <end position="116"/>
    </location>
</feature>
<feature type="signal peptide" evidence="1">
    <location>
        <begin position="1"/>
        <end position="27"/>
    </location>
</feature>
<dbReference type="RefSeq" id="WP_240263335.1">
    <property type="nucleotide sequence ID" value="NZ_CP092488.2"/>
</dbReference>
<dbReference type="EMBL" id="CP092488">
    <property type="protein sequence ID" value="UMB71586.1"/>
    <property type="molecule type" value="Genomic_DNA"/>
</dbReference>
<evidence type="ECO:0000313" key="2">
    <source>
        <dbReference type="EMBL" id="UMB71586.1"/>
    </source>
</evidence>
<name>A0ABY3VY38_9MYCO</name>
<organism evidence="2 3">
    <name type="scientific">Mycobacterium paraterrae</name>
    <dbReference type="NCBI Taxonomy" id="577492"/>
    <lineage>
        <taxon>Bacteria</taxon>
        <taxon>Bacillati</taxon>
        <taxon>Actinomycetota</taxon>
        <taxon>Actinomycetes</taxon>
        <taxon>Mycobacteriales</taxon>
        <taxon>Mycobacteriaceae</taxon>
        <taxon>Mycobacterium</taxon>
    </lineage>
</organism>
<keyword evidence="3" id="KW-1185">Reference proteome</keyword>
<proteinExistence type="predicted"/>
<protein>
    <submittedName>
        <fullName evidence="2">Uncharacterized protein</fullName>
    </submittedName>
</protein>
<accession>A0ABY3VY38</accession>
<sequence>MASVQRGFTITAIASAFALASSPVAGANVPGCLPLNGAQLVASSHENANFGITFDSTVTYWYQDGAVNWHKTLDGGELNLTHDNTTGTVPAAPGSTETIPGTGGSKNQIMVTVCNQ</sequence>
<evidence type="ECO:0000256" key="1">
    <source>
        <dbReference type="SAM" id="SignalP"/>
    </source>
</evidence>
<evidence type="ECO:0000313" key="3">
    <source>
        <dbReference type="Proteomes" id="UP001055336"/>
    </source>
</evidence>